<dbReference type="FunFam" id="3.60.20.10:FF:000016">
    <property type="entry name" value="Proteasome subunit alpha type-6"/>
    <property type="match status" value="1"/>
</dbReference>
<dbReference type="Gene3D" id="3.60.20.10">
    <property type="entry name" value="Glutamine Phosphoribosylpyrophosphate, subunit 1, domain 1"/>
    <property type="match status" value="1"/>
</dbReference>
<evidence type="ECO:0000256" key="3">
    <source>
        <dbReference type="ARBA" id="ARBA00023242"/>
    </source>
</evidence>
<dbReference type="GO" id="GO:0006511">
    <property type="term" value="P:ubiquitin-dependent protein catabolic process"/>
    <property type="evidence" value="ECO:0007669"/>
    <property type="project" value="InterPro"/>
</dbReference>
<comment type="similarity">
    <text evidence="4 5">Belongs to the peptidase T1A family.</text>
</comment>
<feature type="region of interest" description="Disordered" evidence="6">
    <location>
        <begin position="245"/>
        <end position="266"/>
    </location>
</feature>
<evidence type="ECO:0000256" key="4">
    <source>
        <dbReference type="PROSITE-ProRule" id="PRU00808"/>
    </source>
</evidence>
<evidence type="ECO:0000256" key="2">
    <source>
        <dbReference type="ARBA" id="ARBA00022942"/>
    </source>
</evidence>
<feature type="compositionally biased region" description="Low complexity" evidence="6">
    <location>
        <begin position="252"/>
        <end position="266"/>
    </location>
</feature>
<dbReference type="PROSITE" id="PS00388">
    <property type="entry name" value="PROTEASOME_ALPHA_1"/>
    <property type="match status" value="1"/>
</dbReference>
<dbReference type="Proteomes" id="UP000324585">
    <property type="component" value="Unassembled WGS sequence"/>
</dbReference>
<evidence type="ECO:0000256" key="6">
    <source>
        <dbReference type="SAM" id="MobiDB-lite"/>
    </source>
</evidence>
<sequence>MFRNQYDTDITTYSPQGRVHQIEYAMEAVKQGSAVVGLRSATHVVLATLKRSSSELASNQRKLFEIDSHVGIAIAGLTADARVLTRFMRAECHNHQYVYETPMPLSRLVLAVADKSQVATQRASKRPFGVGLLVAGYDTTGAHLYQTCPSGNYFEYEAFAIGARSQSAKTYLEKHFESFAALSLEELCRHAILALQETVASSKDTELTTRNTALAFVGRDTPWTMVEDDSVEEYLLVLDAEDELEEGDADAARQQTQQPPAAMDES</sequence>
<evidence type="ECO:0000256" key="5">
    <source>
        <dbReference type="RuleBase" id="RU000551"/>
    </source>
</evidence>
<evidence type="ECO:0000313" key="8">
    <source>
        <dbReference type="EMBL" id="KAA8490914.1"/>
    </source>
</evidence>
<dbReference type="InterPro" id="IPR023332">
    <property type="entry name" value="Proteasome_alpha-type"/>
</dbReference>
<accession>A0A5J4YJE4</accession>
<keyword evidence="2 4" id="KW-0647">Proteasome</keyword>
<dbReference type="InterPro" id="IPR000426">
    <property type="entry name" value="Proteasome_asu_N"/>
</dbReference>
<dbReference type="InterPro" id="IPR029055">
    <property type="entry name" value="Ntn_hydrolases_N"/>
</dbReference>
<dbReference type="PROSITE" id="PS51475">
    <property type="entry name" value="PROTEASOME_ALPHA_2"/>
    <property type="match status" value="1"/>
</dbReference>
<gene>
    <name evidence="8" type="ORF">FVE85_9806</name>
</gene>
<dbReference type="InterPro" id="IPR001353">
    <property type="entry name" value="Proteasome_sua/b"/>
</dbReference>
<keyword evidence="1 5" id="KW-0963">Cytoplasm</keyword>
<organism evidence="8 9">
    <name type="scientific">Porphyridium purpureum</name>
    <name type="common">Red alga</name>
    <name type="synonym">Porphyridium cruentum</name>
    <dbReference type="NCBI Taxonomy" id="35688"/>
    <lineage>
        <taxon>Eukaryota</taxon>
        <taxon>Rhodophyta</taxon>
        <taxon>Bangiophyceae</taxon>
        <taxon>Porphyridiales</taxon>
        <taxon>Porphyridiaceae</taxon>
        <taxon>Porphyridium</taxon>
    </lineage>
</organism>
<proteinExistence type="inferred from homology"/>
<dbReference type="SUPFAM" id="SSF56235">
    <property type="entry name" value="N-terminal nucleophile aminohydrolases (Ntn hydrolases)"/>
    <property type="match status" value="1"/>
</dbReference>
<evidence type="ECO:0000256" key="1">
    <source>
        <dbReference type="ARBA" id="ARBA00022490"/>
    </source>
</evidence>
<dbReference type="GO" id="GO:0019773">
    <property type="term" value="C:proteasome core complex, alpha-subunit complex"/>
    <property type="evidence" value="ECO:0007669"/>
    <property type="project" value="UniProtKB-UniRule"/>
</dbReference>
<dbReference type="SMART" id="SM00948">
    <property type="entry name" value="Proteasome_A_N"/>
    <property type="match status" value="1"/>
</dbReference>
<dbReference type="OMA" id="NTQVYGK"/>
<dbReference type="InterPro" id="IPR050115">
    <property type="entry name" value="Proteasome_alpha"/>
</dbReference>
<keyword evidence="9" id="KW-1185">Reference proteome</keyword>
<comment type="subunit">
    <text evidence="5">The 26S proteasome consists of a 20S proteasome core and two 19S regulatory subunits.</text>
</comment>
<name>A0A5J4YJE4_PORPP</name>
<dbReference type="AlphaFoldDB" id="A0A5J4YJE4"/>
<comment type="subcellular location">
    <subcellularLocation>
        <location evidence="5">Cytoplasm</location>
    </subcellularLocation>
    <subcellularLocation>
        <location evidence="5">Nucleus</location>
    </subcellularLocation>
</comment>
<protein>
    <recommendedName>
        <fullName evidence="5">Proteasome subunit alpha type</fullName>
    </recommendedName>
</protein>
<dbReference type="PANTHER" id="PTHR11599">
    <property type="entry name" value="PROTEASOME SUBUNIT ALPHA/BETA"/>
    <property type="match status" value="1"/>
</dbReference>
<dbReference type="GO" id="GO:0005737">
    <property type="term" value="C:cytoplasm"/>
    <property type="evidence" value="ECO:0007669"/>
    <property type="project" value="UniProtKB-SubCell"/>
</dbReference>
<feature type="domain" description="Proteasome alpha-type subunits" evidence="7">
    <location>
        <begin position="6"/>
        <end position="28"/>
    </location>
</feature>
<dbReference type="Pfam" id="PF10584">
    <property type="entry name" value="Proteasome_A_N"/>
    <property type="match status" value="1"/>
</dbReference>
<dbReference type="CDD" id="cd03749">
    <property type="entry name" value="proteasome_alpha_type_1"/>
    <property type="match status" value="1"/>
</dbReference>
<dbReference type="OrthoDB" id="431557at2759"/>
<dbReference type="Pfam" id="PF00227">
    <property type="entry name" value="Proteasome"/>
    <property type="match status" value="1"/>
</dbReference>
<keyword evidence="3 5" id="KW-0539">Nucleus</keyword>
<dbReference type="EMBL" id="VRMN01000017">
    <property type="protein sequence ID" value="KAA8490914.1"/>
    <property type="molecule type" value="Genomic_DNA"/>
</dbReference>
<reference evidence="9" key="1">
    <citation type="journal article" date="2019" name="Nat. Commun.">
        <title>Expansion of phycobilisome linker gene families in mesophilic red algae.</title>
        <authorList>
            <person name="Lee J."/>
            <person name="Kim D."/>
            <person name="Bhattacharya D."/>
            <person name="Yoon H.S."/>
        </authorList>
    </citation>
    <scope>NUCLEOTIDE SEQUENCE [LARGE SCALE GENOMIC DNA]</scope>
    <source>
        <strain evidence="9">CCMP 1328</strain>
    </source>
</reference>
<comment type="caution">
    <text evidence="8">The sequence shown here is derived from an EMBL/GenBank/DDBJ whole genome shotgun (WGS) entry which is preliminary data.</text>
</comment>
<dbReference type="GO" id="GO:0005634">
    <property type="term" value="C:nucleus"/>
    <property type="evidence" value="ECO:0007669"/>
    <property type="project" value="UniProtKB-SubCell"/>
</dbReference>
<evidence type="ECO:0000259" key="7">
    <source>
        <dbReference type="PROSITE" id="PS00388"/>
    </source>
</evidence>
<evidence type="ECO:0000313" key="9">
    <source>
        <dbReference type="Proteomes" id="UP000324585"/>
    </source>
</evidence>
<dbReference type="InterPro" id="IPR035144">
    <property type="entry name" value="Proteasome_alpha1"/>
</dbReference>